<proteinExistence type="predicted"/>
<dbReference type="AlphaFoldDB" id="A0A179HF90"/>
<feature type="compositionally biased region" description="Basic and acidic residues" evidence="1">
    <location>
        <begin position="96"/>
        <end position="105"/>
    </location>
</feature>
<gene>
    <name evidence="2" type="ORF">VFPFJ_07400</name>
</gene>
<comment type="caution">
    <text evidence="2">The sequence shown here is derived from an EMBL/GenBank/DDBJ whole genome shotgun (WGS) entry which is preliminary data.</text>
</comment>
<feature type="compositionally biased region" description="Basic and acidic residues" evidence="1">
    <location>
        <begin position="13"/>
        <end position="22"/>
    </location>
</feature>
<feature type="compositionally biased region" description="Basic and acidic residues" evidence="1">
    <location>
        <begin position="44"/>
        <end position="54"/>
    </location>
</feature>
<dbReference type="EMBL" id="LSBI01000006">
    <property type="protein sequence ID" value="OAQ88935.1"/>
    <property type="molecule type" value="Genomic_DNA"/>
</dbReference>
<protein>
    <submittedName>
        <fullName evidence="2">Uncharacterized protein</fullName>
    </submittedName>
</protein>
<feature type="region of interest" description="Disordered" evidence="1">
    <location>
        <begin position="81"/>
        <end position="105"/>
    </location>
</feature>
<sequence length="157" mass="17070">MDPASGRSGPTQVRERPVRRDQVPTTCHLFARPTWAWIPGTDQSSRRCDLERGRTPVGQPDEAMYLDACEDRLSDSDMLDEAGATSSVPAVPLRTRRSDKGSEAWNRAAERLRSLTSAAALHHQLSCLSGAGNAAPSASLSGKPFWACCIPPRGRKK</sequence>
<evidence type="ECO:0000313" key="2">
    <source>
        <dbReference type="EMBL" id="OAQ88935.1"/>
    </source>
</evidence>
<organism evidence="2 3">
    <name type="scientific">Purpureocillium lilacinum</name>
    <name type="common">Paecilomyces lilacinus</name>
    <dbReference type="NCBI Taxonomy" id="33203"/>
    <lineage>
        <taxon>Eukaryota</taxon>
        <taxon>Fungi</taxon>
        <taxon>Dikarya</taxon>
        <taxon>Ascomycota</taxon>
        <taxon>Pezizomycotina</taxon>
        <taxon>Sordariomycetes</taxon>
        <taxon>Hypocreomycetidae</taxon>
        <taxon>Hypocreales</taxon>
        <taxon>Ophiocordycipitaceae</taxon>
        <taxon>Purpureocillium</taxon>
    </lineage>
</organism>
<accession>A0A179HF90</accession>
<reference evidence="2 3" key="1">
    <citation type="submission" date="2016-02" db="EMBL/GenBank/DDBJ databases">
        <title>Biosynthesis of antibiotic leucinostatins and their inhibition on Phytophthora in bio-control Purpureocillium lilacinum.</title>
        <authorList>
            <person name="Wang G."/>
            <person name="Liu Z."/>
            <person name="Lin R."/>
            <person name="Li E."/>
            <person name="Mao Z."/>
            <person name="Ling J."/>
            <person name="Yin W."/>
            <person name="Xie B."/>
        </authorList>
    </citation>
    <scope>NUCLEOTIDE SEQUENCE [LARGE SCALE GENOMIC DNA]</scope>
    <source>
        <strain evidence="2">PLFJ-1</strain>
    </source>
</reference>
<name>A0A179HF90_PURLI</name>
<feature type="region of interest" description="Disordered" evidence="1">
    <location>
        <begin position="41"/>
        <end position="60"/>
    </location>
</feature>
<evidence type="ECO:0000256" key="1">
    <source>
        <dbReference type="SAM" id="MobiDB-lite"/>
    </source>
</evidence>
<evidence type="ECO:0000313" key="3">
    <source>
        <dbReference type="Proteomes" id="UP000078340"/>
    </source>
</evidence>
<dbReference type="Proteomes" id="UP000078340">
    <property type="component" value="Unassembled WGS sequence"/>
</dbReference>
<feature type="region of interest" description="Disordered" evidence="1">
    <location>
        <begin position="1"/>
        <end position="24"/>
    </location>
</feature>